<dbReference type="Proteomes" id="UP000485058">
    <property type="component" value="Unassembled WGS sequence"/>
</dbReference>
<keyword evidence="2" id="KW-1185">Reference proteome</keyword>
<reference evidence="1 2" key="1">
    <citation type="submission" date="2020-02" db="EMBL/GenBank/DDBJ databases">
        <title>Draft genome sequence of Haematococcus lacustris strain NIES-144.</title>
        <authorList>
            <person name="Morimoto D."/>
            <person name="Nakagawa S."/>
            <person name="Yoshida T."/>
            <person name="Sawayama S."/>
        </authorList>
    </citation>
    <scope>NUCLEOTIDE SEQUENCE [LARGE SCALE GENOMIC DNA]</scope>
    <source>
        <strain evidence="1 2">NIES-144</strain>
    </source>
</reference>
<organism evidence="1 2">
    <name type="scientific">Haematococcus lacustris</name>
    <name type="common">Green alga</name>
    <name type="synonym">Haematococcus pluvialis</name>
    <dbReference type="NCBI Taxonomy" id="44745"/>
    <lineage>
        <taxon>Eukaryota</taxon>
        <taxon>Viridiplantae</taxon>
        <taxon>Chlorophyta</taxon>
        <taxon>core chlorophytes</taxon>
        <taxon>Chlorophyceae</taxon>
        <taxon>CS clade</taxon>
        <taxon>Chlamydomonadales</taxon>
        <taxon>Haematococcaceae</taxon>
        <taxon>Haematococcus</taxon>
    </lineage>
</organism>
<gene>
    <name evidence="1" type="ORF">HaLaN_22400</name>
</gene>
<sequence length="117" mass="12835">MPVEPLHNPAVPGLPELRPCALIQGLQWELTVKKGLWHGCPGCIPAPFDSPTLMVEDEESGRLNELVRQLVLDDAEIEAEPDANAQPKPKSAYPATRHICQALQEARELNSCMACLD</sequence>
<proteinExistence type="predicted"/>
<dbReference type="EMBL" id="BLLF01002575">
    <property type="protein sequence ID" value="GFH24581.1"/>
    <property type="molecule type" value="Genomic_DNA"/>
</dbReference>
<dbReference type="AlphaFoldDB" id="A0A699ZQK0"/>
<evidence type="ECO:0000313" key="1">
    <source>
        <dbReference type="EMBL" id="GFH24581.1"/>
    </source>
</evidence>
<comment type="caution">
    <text evidence="1">The sequence shown here is derived from an EMBL/GenBank/DDBJ whole genome shotgun (WGS) entry which is preliminary data.</text>
</comment>
<name>A0A699ZQK0_HAELA</name>
<protein>
    <submittedName>
        <fullName evidence="1">Uncharacterized protein</fullName>
    </submittedName>
</protein>
<accession>A0A699ZQK0</accession>
<evidence type="ECO:0000313" key="2">
    <source>
        <dbReference type="Proteomes" id="UP000485058"/>
    </source>
</evidence>